<dbReference type="EMBL" id="LAZR01015162">
    <property type="protein sequence ID" value="KKM14364.1"/>
    <property type="molecule type" value="Genomic_DNA"/>
</dbReference>
<proteinExistence type="predicted"/>
<protein>
    <submittedName>
        <fullName evidence="1">Uncharacterized protein</fullName>
    </submittedName>
</protein>
<organism evidence="1">
    <name type="scientific">marine sediment metagenome</name>
    <dbReference type="NCBI Taxonomy" id="412755"/>
    <lineage>
        <taxon>unclassified sequences</taxon>
        <taxon>metagenomes</taxon>
        <taxon>ecological metagenomes</taxon>
    </lineage>
</organism>
<gene>
    <name evidence="1" type="ORF">LCGC14_1706890</name>
</gene>
<reference evidence="1" key="1">
    <citation type="journal article" date="2015" name="Nature">
        <title>Complex archaea that bridge the gap between prokaryotes and eukaryotes.</title>
        <authorList>
            <person name="Spang A."/>
            <person name="Saw J.H."/>
            <person name="Jorgensen S.L."/>
            <person name="Zaremba-Niedzwiedzka K."/>
            <person name="Martijn J."/>
            <person name="Lind A.E."/>
            <person name="van Eijk R."/>
            <person name="Schleper C."/>
            <person name="Guy L."/>
            <person name="Ettema T.J."/>
        </authorList>
    </citation>
    <scope>NUCLEOTIDE SEQUENCE</scope>
</reference>
<name>A0A0F9I3Z1_9ZZZZ</name>
<evidence type="ECO:0000313" key="1">
    <source>
        <dbReference type="EMBL" id="KKM14364.1"/>
    </source>
</evidence>
<sequence length="254" mass="27149">MVQEDLGLSAKVSSLEARIKDLERLLKFGLVGGTADDLQSQVTRHQILLGAIIGDRTLGNVLLGPFPSGISSTGFRRADGDLYPVGSLNMLGSTSSQSVINNAIFAMPFYMPDLPNVIDTVVLQVLTAEAGKNARIAIYEEDGNIYPGKLLFDVGEVSVASTGLKAITLSESVSRGLMWAAFNTNSPNGVFKTYAVPDIGTWVILGQNPTSLVEYVGWRVTSTYGPFPDMYPANATKVAECPLMFVGFKPGGYS</sequence>
<dbReference type="AlphaFoldDB" id="A0A0F9I3Z1"/>
<comment type="caution">
    <text evidence="1">The sequence shown here is derived from an EMBL/GenBank/DDBJ whole genome shotgun (WGS) entry which is preliminary data.</text>
</comment>
<accession>A0A0F9I3Z1</accession>